<evidence type="ECO:0000313" key="3">
    <source>
        <dbReference type="EMBL" id="MBP2293014.1"/>
    </source>
</evidence>
<name>A0ABS4SLB0_9PROT</name>
<reference evidence="3 4" key="1">
    <citation type="submission" date="2021-03" db="EMBL/GenBank/DDBJ databases">
        <title>Genomic Encyclopedia of Type Strains, Phase III (KMG-III): the genomes of soil and plant-associated and newly described type strains.</title>
        <authorList>
            <person name="Whitman W."/>
        </authorList>
    </citation>
    <scope>NUCLEOTIDE SEQUENCE [LARGE SCALE GENOMIC DNA]</scope>
    <source>
        <strain evidence="3 4">IMMIB AFH-6</strain>
    </source>
</reference>
<dbReference type="EMBL" id="JAGINP010000009">
    <property type="protein sequence ID" value="MBP2293014.1"/>
    <property type="molecule type" value="Genomic_DNA"/>
</dbReference>
<feature type="compositionally biased region" description="Basic and acidic residues" evidence="1">
    <location>
        <begin position="63"/>
        <end position="78"/>
    </location>
</feature>
<feature type="region of interest" description="Disordered" evidence="1">
    <location>
        <begin position="63"/>
        <end position="97"/>
    </location>
</feature>
<dbReference type="Proteomes" id="UP000781958">
    <property type="component" value="Unassembled WGS sequence"/>
</dbReference>
<sequence length="140" mass="15331">MRTLILPFLLLGAATALLSGPAQAGEIVILDSGSRHRGDRARDPVLFTDPLGGSIIILERPSRDEELGRRDPGLEARRASRKASVLRRSKDQPLPSFDEEFFDAPLFLDSTVPFGLGRGDPGREAARAAADARRMRLEKQ</sequence>
<evidence type="ECO:0000256" key="1">
    <source>
        <dbReference type="SAM" id="MobiDB-lite"/>
    </source>
</evidence>
<keyword evidence="4" id="KW-1185">Reference proteome</keyword>
<dbReference type="RefSeq" id="WP_209766879.1">
    <property type="nucleotide sequence ID" value="NZ_JAGINP010000009.1"/>
</dbReference>
<gene>
    <name evidence="3" type="ORF">J2851_002796</name>
</gene>
<proteinExistence type="predicted"/>
<feature type="chain" id="PRO_5046346788" evidence="2">
    <location>
        <begin position="25"/>
        <end position="140"/>
    </location>
</feature>
<evidence type="ECO:0000313" key="4">
    <source>
        <dbReference type="Proteomes" id="UP000781958"/>
    </source>
</evidence>
<organism evidence="3 4">
    <name type="scientific">Azospirillum rugosum</name>
    <dbReference type="NCBI Taxonomy" id="416170"/>
    <lineage>
        <taxon>Bacteria</taxon>
        <taxon>Pseudomonadati</taxon>
        <taxon>Pseudomonadota</taxon>
        <taxon>Alphaproteobacteria</taxon>
        <taxon>Rhodospirillales</taxon>
        <taxon>Azospirillaceae</taxon>
        <taxon>Azospirillum</taxon>
    </lineage>
</organism>
<feature type="compositionally biased region" description="Basic and acidic residues" evidence="1">
    <location>
        <begin position="120"/>
        <end position="140"/>
    </location>
</feature>
<keyword evidence="2" id="KW-0732">Signal</keyword>
<accession>A0ABS4SLB0</accession>
<protein>
    <submittedName>
        <fullName evidence="3">Uncharacterized protein</fullName>
    </submittedName>
</protein>
<feature type="region of interest" description="Disordered" evidence="1">
    <location>
        <begin position="117"/>
        <end position="140"/>
    </location>
</feature>
<comment type="caution">
    <text evidence="3">The sequence shown here is derived from an EMBL/GenBank/DDBJ whole genome shotgun (WGS) entry which is preliminary data.</text>
</comment>
<evidence type="ECO:0000256" key="2">
    <source>
        <dbReference type="SAM" id="SignalP"/>
    </source>
</evidence>
<feature type="signal peptide" evidence="2">
    <location>
        <begin position="1"/>
        <end position="24"/>
    </location>
</feature>